<evidence type="ECO:0000256" key="4">
    <source>
        <dbReference type="ARBA" id="ARBA00022777"/>
    </source>
</evidence>
<dbReference type="EMBL" id="JAEPRA010000017">
    <property type="protein sequence ID" value="KAG2173985.1"/>
    <property type="molecule type" value="Genomic_DNA"/>
</dbReference>
<dbReference type="InterPro" id="IPR000850">
    <property type="entry name" value="Adenylat/UMP-CMP_kin"/>
</dbReference>
<evidence type="ECO:0000256" key="6">
    <source>
        <dbReference type="ARBA" id="ARBA00023134"/>
    </source>
</evidence>
<dbReference type="PRINTS" id="PR00094">
    <property type="entry name" value="ADENYLTKNASE"/>
</dbReference>
<protein>
    <recommendedName>
        <fullName evidence="7">GTP:AMP phosphotransferase, mitochondrial</fullName>
        <ecNumber evidence="7">2.7.4.10</ecNumber>
    </recommendedName>
    <alternativeName>
        <fullName evidence="7">Adenylate kinase 3</fullName>
        <shortName evidence="7">AK 3</shortName>
    </alternativeName>
</protein>
<organism evidence="10 11">
    <name type="scientific">Umbelopsis vinacea</name>
    <dbReference type="NCBI Taxonomy" id="44442"/>
    <lineage>
        <taxon>Eukaryota</taxon>
        <taxon>Fungi</taxon>
        <taxon>Fungi incertae sedis</taxon>
        <taxon>Mucoromycota</taxon>
        <taxon>Mucoromycotina</taxon>
        <taxon>Umbelopsidomycetes</taxon>
        <taxon>Umbelopsidales</taxon>
        <taxon>Umbelopsidaceae</taxon>
        <taxon>Umbelopsis</taxon>
    </lineage>
</organism>
<dbReference type="GO" id="GO:0046039">
    <property type="term" value="P:GTP metabolic process"/>
    <property type="evidence" value="ECO:0007669"/>
    <property type="project" value="UniProtKB-UniRule"/>
</dbReference>
<evidence type="ECO:0000256" key="5">
    <source>
        <dbReference type="ARBA" id="ARBA00023128"/>
    </source>
</evidence>
<name>A0A8H7PHL3_9FUNG</name>
<evidence type="ECO:0000256" key="3">
    <source>
        <dbReference type="ARBA" id="ARBA00022741"/>
    </source>
</evidence>
<evidence type="ECO:0000256" key="2">
    <source>
        <dbReference type="ARBA" id="ARBA00022679"/>
    </source>
</evidence>
<comment type="similarity">
    <text evidence="7">Belongs to the adenylate kinase family. AK3 subfamily.</text>
</comment>
<sequence length="297" mass="33326">MPTVLCTPYLRRFNGLLKFSRQLHTQKHAVHVAECPRNAVQPLRLLLIGSPGSGKGTQSERIQKNFSVSHISSGDSLRKNIAQKSDIGLRAAAAMAKGNLVSDDLMTLLIKSELDQVNNANWLLDGFPRTIEQARILDSMLLKNMQPLNLVINLVVPEEVILGRIIDRWVHIPSGRVYNLSYNPPKVAGHDDVTGEPLSKRPDDNADTFKVRIQNHHTLTAPLLKHYENVMITLKGNTSDEIYPQIERELVNRFGMMPRRLEGSSSPSTKPKPARRFRQTRPEVDNEQHCVAAEASL</sequence>
<dbReference type="InterPro" id="IPR006259">
    <property type="entry name" value="Adenyl_kin_sub"/>
</dbReference>
<comment type="catalytic activity">
    <reaction evidence="7">
        <text>a ribonucleoside 5'-triphosphate + AMP = a ribonucleoside 5'-diphosphate + ADP</text>
        <dbReference type="Rhea" id="RHEA:13749"/>
        <dbReference type="ChEBI" id="CHEBI:57930"/>
        <dbReference type="ChEBI" id="CHEBI:61557"/>
        <dbReference type="ChEBI" id="CHEBI:456215"/>
        <dbReference type="ChEBI" id="CHEBI:456216"/>
        <dbReference type="EC" id="2.7.4.10"/>
    </reaction>
</comment>
<dbReference type="InterPro" id="IPR028586">
    <property type="entry name" value="AK3/Ak4_mitochondrial"/>
</dbReference>
<feature type="region of interest" description="NMPbind" evidence="7">
    <location>
        <begin position="72"/>
        <end position="101"/>
    </location>
</feature>
<dbReference type="NCBIfam" id="TIGR01351">
    <property type="entry name" value="adk"/>
    <property type="match status" value="1"/>
</dbReference>
<feature type="binding site" evidence="7">
    <location>
        <position position="212"/>
    </location>
    <ligand>
        <name>AMP</name>
        <dbReference type="ChEBI" id="CHEBI:456215"/>
    </ligand>
</feature>
<dbReference type="EC" id="2.7.4.10" evidence="7"/>
<feature type="binding site" evidence="7">
    <location>
        <position position="239"/>
    </location>
    <ligand>
        <name>GTP</name>
        <dbReference type="ChEBI" id="CHEBI:37565"/>
    </ligand>
</feature>
<keyword evidence="5 7" id="KW-0496">Mitochondrion</keyword>
<feature type="region of interest" description="Disordered" evidence="8">
    <location>
        <begin position="258"/>
        <end position="297"/>
    </location>
</feature>
<feature type="binding site" evidence="7">
    <location>
        <position position="78"/>
    </location>
    <ligand>
        <name>AMP</name>
        <dbReference type="ChEBI" id="CHEBI:456215"/>
    </ligand>
</feature>
<feature type="binding site" evidence="7">
    <location>
        <position position="133"/>
    </location>
    <ligand>
        <name>AMP</name>
        <dbReference type="ChEBI" id="CHEBI:456215"/>
    </ligand>
</feature>
<evidence type="ECO:0000313" key="11">
    <source>
        <dbReference type="Proteomes" id="UP000612746"/>
    </source>
</evidence>
<keyword evidence="11" id="KW-1185">Reference proteome</keyword>
<dbReference type="HAMAP" id="MF_00235">
    <property type="entry name" value="Adenylate_kinase_Adk"/>
    <property type="match status" value="1"/>
</dbReference>
<dbReference type="PANTHER" id="PTHR23359">
    <property type="entry name" value="NUCLEOTIDE KINASE"/>
    <property type="match status" value="1"/>
</dbReference>
<feature type="binding site" evidence="7">
    <location>
        <begin position="177"/>
        <end position="178"/>
    </location>
    <ligand>
        <name>GTP</name>
        <dbReference type="ChEBI" id="CHEBI:37565"/>
    </ligand>
</feature>
<dbReference type="Proteomes" id="UP000612746">
    <property type="component" value="Unassembled WGS sequence"/>
</dbReference>
<evidence type="ECO:0000256" key="7">
    <source>
        <dbReference type="HAMAP-Rule" id="MF_03169"/>
    </source>
</evidence>
<gene>
    <name evidence="7" type="primary">ADK2</name>
    <name evidence="10" type="ORF">INT44_000099</name>
</gene>
<keyword evidence="6 7" id="KW-0342">GTP-binding</keyword>
<dbReference type="GO" id="GO:0046033">
    <property type="term" value="P:AMP metabolic process"/>
    <property type="evidence" value="ECO:0007669"/>
    <property type="project" value="UniProtKB-UniRule"/>
</dbReference>
<feature type="binding site" evidence="7">
    <location>
        <begin position="99"/>
        <end position="101"/>
    </location>
    <ligand>
        <name>AMP</name>
        <dbReference type="ChEBI" id="CHEBI:456215"/>
    </ligand>
</feature>
<feature type="binding site" evidence="7">
    <location>
        <begin position="126"/>
        <end position="129"/>
    </location>
    <ligand>
        <name>AMP</name>
        <dbReference type="ChEBI" id="CHEBI:456215"/>
    </ligand>
</feature>
<feature type="binding site" evidence="7">
    <location>
        <position position="201"/>
    </location>
    <ligand>
        <name>AMP</name>
        <dbReference type="ChEBI" id="CHEBI:456215"/>
    </ligand>
</feature>
<dbReference type="AlphaFoldDB" id="A0A8H7PHL3"/>
<dbReference type="GO" id="GO:0004017">
    <property type="term" value="F:AMP kinase activity"/>
    <property type="evidence" value="ECO:0007669"/>
    <property type="project" value="InterPro"/>
</dbReference>
<dbReference type="SUPFAM" id="SSF52540">
    <property type="entry name" value="P-loop containing nucleoside triphosphate hydrolases"/>
    <property type="match status" value="1"/>
</dbReference>
<keyword evidence="2 7" id="KW-0808">Transferase</keyword>
<dbReference type="PROSITE" id="PS00113">
    <property type="entry name" value="ADENYLATE_KINASE"/>
    <property type="match status" value="1"/>
</dbReference>
<dbReference type="GO" id="GO:0005524">
    <property type="term" value="F:ATP binding"/>
    <property type="evidence" value="ECO:0007669"/>
    <property type="project" value="InterPro"/>
</dbReference>
<dbReference type="InterPro" id="IPR033690">
    <property type="entry name" value="Adenylat_kinase_CS"/>
</dbReference>
<feature type="binding site" evidence="7">
    <location>
        <position position="73"/>
    </location>
    <ligand>
        <name>AMP</name>
        <dbReference type="ChEBI" id="CHEBI:456215"/>
    </ligand>
</feature>
<feature type="binding site" evidence="7">
    <location>
        <position position="168"/>
    </location>
    <ligand>
        <name>GTP</name>
        <dbReference type="ChEBI" id="CHEBI:37565"/>
    </ligand>
</feature>
<dbReference type="GO" id="GO:0046041">
    <property type="term" value="P:ITP metabolic process"/>
    <property type="evidence" value="ECO:0007669"/>
    <property type="project" value="UniProtKB-UniRule"/>
</dbReference>
<comment type="subcellular location">
    <subcellularLocation>
        <location evidence="1 7">Mitochondrion matrix</location>
    </subcellularLocation>
</comment>
<evidence type="ECO:0000313" key="10">
    <source>
        <dbReference type="EMBL" id="KAG2173985.1"/>
    </source>
</evidence>
<dbReference type="Gene3D" id="3.40.50.300">
    <property type="entry name" value="P-loop containing nucleotide triphosphate hydrolases"/>
    <property type="match status" value="1"/>
</dbReference>
<feature type="domain" description="Adenylate kinase active site lid" evidence="9">
    <location>
        <begin position="168"/>
        <end position="203"/>
    </location>
</feature>
<dbReference type="CDD" id="cd01428">
    <property type="entry name" value="ADK"/>
    <property type="match status" value="1"/>
</dbReference>
<keyword evidence="4 7" id="KW-0418">Kinase</keyword>
<dbReference type="InterPro" id="IPR007862">
    <property type="entry name" value="Adenylate_kinase_lid-dom"/>
</dbReference>
<dbReference type="GO" id="GO:0005759">
    <property type="term" value="C:mitochondrial matrix"/>
    <property type="evidence" value="ECO:0007669"/>
    <property type="project" value="UniProtKB-SubCell"/>
</dbReference>
<reference evidence="10" key="1">
    <citation type="submission" date="2020-12" db="EMBL/GenBank/DDBJ databases">
        <title>Metabolic potential, ecology and presence of endohyphal bacteria is reflected in genomic diversity of Mucoromycotina.</title>
        <authorList>
            <person name="Muszewska A."/>
            <person name="Okrasinska A."/>
            <person name="Steczkiewicz K."/>
            <person name="Drgas O."/>
            <person name="Orlowska M."/>
            <person name="Perlinska-Lenart U."/>
            <person name="Aleksandrzak-Piekarczyk T."/>
            <person name="Szatraj K."/>
            <person name="Zielenkiewicz U."/>
            <person name="Pilsyk S."/>
            <person name="Malc E."/>
            <person name="Mieczkowski P."/>
            <person name="Kruszewska J.S."/>
            <person name="Biernat P."/>
            <person name="Pawlowska J."/>
        </authorList>
    </citation>
    <scope>NUCLEOTIDE SEQUENCE</scope>
    <source>
        <strain evidence="10">WA0000051536</strain>
    </source>
</reference>
<comment type="subunit">
    <text evidence="7">Monomer.</text>
</comment>
<feature type="region of interest" description="LID" evidence="7">
    <location>
        <begin position="167"/>
        <end position="204"/>
    </location>
</feature>
<dbReference type="GO" id="GO:0006172">
    <property type="term" value="P:ADP biosynthetic process"/>
    <property type="evidence" value="ECO:0007669"/>
    <property type="project" value="UniProtKB-UniRule"/>
</dbReference>
<dbReference type="FunFam" id="3.40.50.300:FF:000106">
    <property type="entry name" value="Adenylate kinase mitochondrial"/>
    <property type="match status" value="1"/>
</dbReference>
<dbReference type="GO" id="GO:0046899">
    <property type="term" value="F:nucleoside triphosphate adenylate kinase activity"/>
    <property type="evidence" value="ECO:0007669"/>
    <property type="project" value="UniProtKB-UniRule"/>
</dbReference>
<dbReference type="Pfam" id="PF05191">
    <property type="entry name" value="ADK_lid"/>
    <property type="match status" value="1"/>
</dbReference>
<dbReference type="Pfam" id="PF00406">
    <property type="entry name" value="ADK"/>
    <property type="match status" value="1"/>
</dbReference>
<comment type="caution">
    <text evidence="10">The sequence shown here is derived from an EMBL/GenBank/DDBJ whole genome shotgun (WGS) entry which is preliminary data.</text>
</comment>
<evidence type="ECO:0000256" key="1">
    <source>
        <dbReference type="ARBA" id="ARBA00004305"/>
    </source>
</evidence>
<dbReference type="HAMAP" id="MF_03169">
    <property type="entry name" value="Adenylate_kinase_AK3"/>
    <property type="match status" value="1"/>
</dbReference>
<dbReference type="GO" id="GO:0005525">
    <property type="term" value="F:GTP binding"/>
    <property type="evidence" value="ECO:0007669"/>
    <property type="project" value="UniProtKB-KW"/>
</dbReference>
<keyword evidence="3 7" id="KW-0547">Nucleotide-binding</keyword>
<accession>A0A8H7PHL3</accession>
<comment type="domain">
    <text evidence="7">Consists of three domains, a large central CORE domain and two small peripheral domains, NMPbind and LID, which undergo movements during catalysis. The LID domain closes over the site of phosphoryl transfer upon GTP binding. Assembling and dissambling the active center during each catalytic cycle provides an effective means to prevent GTP hydrolysis.</text>
</comment>
<proteinExistence type="inferred from homology"/>
<dbReference type="OrthoDB" id="439792at2759"/>
<evidence type="ECO:0000259" key="9">
    <source>
        <dbReference type="Pfam" id="PF05191"/>
    </source>
</evidence>
<dbReference type="InterPro" id="IPR027417">
    <property type="entry name" value="P-loop_NTPase"/>
</dbReference>
<feature type="binding site" evidence="7">
    <location>
        <begin position="52"/>
        <end position="57"/>
    </location>
    <ligand>
        <name>GTP</name>
        <dbReference type="ChEBI" id="CHEBI:37565"/>
    </ligand>
</feature>
<comment type="function">
    <text evidence="7">Involved in maintaining the homeostasis of cellular nucleotides by catalyzing the interconversion of nucleoside phosphates. Has GTP:AMP phosphotransferase and ITP:AMP phosphotransferase activities.</text>
</comment>
<evidence type="ECO:0000256" key="8">
    <source>
        <dbReference type="SAM" id="MobiDB-lite"/>
    </source>
</evidence>